<organism evidence="1 2">
    <name type="scientific">Dermacentor silvarum</name>
    <name type="common">Tick</name>
    <dbReference type="NCBI Taxonomy" id="543639"/>
    <lineage>
        <taxon>Eukaryota</taxon>
        <taxon>Metazoa</taxon>
        <taxon>Ecdysozoa</taxon>
        <taxon>Arthropoda</taxon>
        <taxon>Chelicerata</taxon>
        <taxon>Arachnida</taxon>
        <taxon>Acari</taxon>
        <taxon>Parasitiformes</taxon>
        <taxon>Ixodida</taxon>
        <taxon>Ixodoidea</taxon>
        <taxon>Ixodidae</taxon>
        <taxon>Rhipicephalinae</taxon>
        <taxon>Dermacentor</taxon>
    </lineage>
</organism>
<gene>
    <name evidence="1" type="ORF">HPB49_019126</name>
</gene>
<comment type="caution">
    <text evidence="1">The sequence shown here is derived from an EMBL/GenBank/DDBJ whole genome shotgun (WGS) entry which is preliminary data.</text>
</comment>
<evidence type="ECO:0000313" key="1">
    <source>
        <dbReference type="EMBL" id="KAH7971123.1"/>
    </source>
</evidence>
<keyword evidence="2" id="KW-1185">Reference proteome</keyword>
<protein>
    <submittedName>
        <fullName evidence="1">Uncharacterized protein</fullName>
    </submittedName>
</protein>
<evidence type="ECO:0000313" key="2">
    <source>
        <dbReference type="Proteomes" id="UP000821865"/>
    </source>
</evidence>
<sequence>MTVLSRPPDSKAALQLPNGTSTCKLVSLEVHNTFEGLANATGEETRLLPNRIRASIVVDPVHKNVHPPHNRARIAVHVHKLNCHYSNHPDTYYTDASPYLSSRRDPRYPLAVRNGASRAAIAVAPRDAENKQRSARVLADSQAACRLYLNGALPAQATRILGPSLEKLQWIIWCPGHAGLRGNEEADCAARATETGRFEAAFRESSAMFTTNWDPKTIENQEPSPSCLLRVKQDIAEIKADPLPGIYVSPEENDLTKFHAIVVGPSGTPYEGGFFQFFMKCPANYPMQPPLVRLMTTDAGRVQFNPNLYSCGKVCLSILGTWPGPAWSPAQSVSSVMISIQSLLNEEPYYNEPGFENTMSPDESKSYNDKLQHETIRVAVCDAVEACLQDNPPCPPDLAAAILKQFAESYGTYEDKVKGLVHLTGTDMPVETLGPNMQDSKYQYETLLTRLQDLNERDSERDTLASALGISHRCADIFCSKLSRFRSIARMAGLRPSLVFLSYHANLNADKRGAPSHLKHRATLNPGPVSSLLRAAVKTPAYFDCTFWQVMSEAFFSVMQSSQLEPFMRRLREEFGSTSNTIAVAFPRSTYCCSSSCSTEPLDRSSRAGIMEPISLKTSLYACRSNFGASNDHLVEVLEFLSPEQLFFVVACFTGCSGGGGRSGGLANEQCDDIF</sequence>
<reference evidence="1" key="1">
    <citation type="submission" date="2020-05" db="EMBL/GenBank/DDBJ databases">
        <title>Large-scale comparative analyses of tick genomes elucidate their genetic diversity and vector capacities.</title>
        <authorList>
            <person name="Jia N."/>
            <person name="Wang J."/>
            <person name="Shi W."/>
            <person name="Du L."/>
            <person name="Sun Y."/>
            <person name="Zhan W."/>
            <person name="Jiang J."/>
            <person name="Wang Q."/>
            <person name="Zhang B."/>
            <person name="Ji P."/>
            <person name="Sakyi L.B."/>
            <person name="Cui X."/>
            <person name="Yuan T."/>
            <person name="Jiang B."/>
            <person name="Yang W."/>
            <person name="Lam T.T.-Y."/>
            <person name="Chang Q."/>
            <person name="Ding S."/>
            <person name="Wang X."/>
            <person name="Zhu J."/>
            <person name="Ruan X."/>
            <person name="Zhao L."/>
            <person name="Wei J."/>
            <person name="Que T."/>
            <person name="Du C."/>
            <person name="Cheng J."/>
            <person name="Dai P."/>
            <person name="Han X."/>
            <person name="Huang E."/>
            <person name="Gao Y."/>
            <person name="Liu J."/>
            <person name="Shao H."/>
            <person name="Ye R."/>
            <person name="Li L."/>
            <person name="Wei W."/>
            <person name="Wang X."/>
            <person name="Wang C."/>
            <person name="Yang T."/>
            <person name="Huo Q."/>
            <person name="Li W."/>
            <person name="Guo W."/>
            <person name="Chen H."/>
            <person name="Zhou L."/>
            <person name="Ni X."/>
            <person name="Tian J."/>
            <person name="Zhou Y."/>
            <person name="Sheng Y."/>
            <person name="Liu T."/>
            <person name="Pan Y."/>
            <person name="Xia L."/>
            <person name="Li J."/>
            <person name="Zhao F."/>
            <person name="Cao W."/>
        </authorList>
    </citation>
    <scope>NUCLEOTIDE SEQUENCE</scope>
    <source>
        <strain evidence="1">Dsil-2018</strain>
    </source>
</reference>
<proteinExistence type="predicted"/>
<name>A0ACB8DKP1_DERSI</name>
<accession>A0ACB8DKP1</accession>
<dbReference type="Proteomes" id="UP000821865">
    <property type="component" value="Chromosome 11"/>
</dbReference>
<dbReference type="EMBL" id="CM023480">
    <property type="protein sequence ID" value="KAH7971123.1"/>
    <property type="molecule type" value="Genomic_DNA"/>
</dbReference>